<comment type="caution">
    <text evidence="4">The sequence shown here is derived from an EMBL/GenBank/DDBJ whole genome shotgun (WGS) entry which is preliminary data.</text>
</comment>
<dbReference type="Pfam" id="PF11181">
    <property type="entry name" value="YflT"/>
    <property type="match status" value="1"/>
</dbReference>
<dbReference type="Proteomes" id="UP001575652">
    <property type="component" value="Unassembled WGS sequence"/>
</dbReference>
<feature type="transmembrane region" description="Helical" evidence="2">
    <location>
        <begin position="71"/>
        <end position="93"/>
    </location>
</feature>
<evidence type="ECO:0000259" key="3">
    <source>
        <dbReference type="Pfam" id="PF11181"/>
    </source>
</evidence>
<feature type="compositionally biased region" description="Polar residues" evidence="1">
    <location>
        <begin position="263"/>
        <end position="273"/>
    </location>
</feature>
<proteinExistence type="predicted"/>
<feature type="region of interest" description="Disordered" evidence="1">
    <location>
        <begin position="163"/>
        <end position="306"/>
    </location>
</feature>
<dbReference type="InterPro" id="IPR025889">
    <property type="entry name" value="GSP17M-like_dom"/>
</dbReference>
<protein>
    <submittedName>
        <fullName evidence="4">General stress protein</fullName>
    </submittedName>
</protein>
<evidence type="ECO:0000313" key="5">
    <source>
        <dbReference type="Proteomes" id="UP001575652"/>
    </source>
</evidence>
<evidence type="ECO:0000313" key="4">
    <source>
        <dbReference type="EMBL" id="MFB0835609.1"/>
    </source>
</evidence>
<name>A0ABV4UPM6_9MICC</name>
<evidence type="ECO:0000256" key="1">
    <source>
        <dbReference type="SAM" id="MobiDB-lite"/>
    </source>
</evidence>
<keyword evidence="2" id="KW-0812">Transmembrane</keyword>
<dbReference type="EMBL" id="JBHDLJ010000012">
    <property type="protein sequence ID" value="MFB0835609.1"/>
    <property type="molecule type" value="Genomic_DNA"/>
</dbReference>
<keyword evidence="2" id="KW-1133">Transmembrane helix</keyword>
<reference evidence="4 5" key="1">
    <citation type="submission" date="2024-09" db="EMBL/GenBank/DDBJ databases">
        <authorList>
            <person name="Salinas-Garcia M.A."/>
            <person name="Prieme A."/>
        </authorList>
    </citation>
    <scope>NUCLEOTIDE SEQUENCE [LARGE SCALE GENOMIC DNA]</scope>
    <source>
        <strain evidence="4 5">DSM 21081</strain>
    </source>
</reference>
<evidence type="ECO:0000256" key="2">
    <source>
        <dbReference type="SAM" id="Phobius"/>
    </source>
</evidence>
<feature type="transmembrane region" description="Helical" evidence="2">
    <location>
        <begin position="99"/>
        <end position="123"/>
    </location>
</feature>
<feature type="domain" description="General stress protein 17M-like" evidence="3">
    <location>
        <begin position="22"/>
        <end position="109"/>
    </location>
</feature>
<keyword evidence="2" id="KW-0472">Membrane</keyword>
<accession>A0ABV4UPM6</accession>
<feature type="compositionally biased region" description="Low complexity" evidence="1">
    <location>
        <begin position="175"/>
        <end position="194"/>
    </location>
</feature>
<dbReference type="RefSeq" id="WP_373972782.1">
    <property type="nucleotide sequence ID" value="NZ_JBHDLJ010000012.1"/>
</dbReference>
<feature type="compositionally biased region" description="Basic and acidic residues" evidence="1">
    <location>
        <begin position="295"/>
        <end position="306"/>
    </location>
</feature>
<sequence length="306" mass="31063">MSNPFGAAPANDSALSLPRGEVLGRYQSYLDAQKVVDYLADHDFPVANVSIIGNDLKSVERVTAKLSYPKVALAGAAQGAMFGVFVGLLLSLFTPTGGIAQILSAVGLGMAIWMIVGVVSYSFRKGKRDFASSSQVMAGYYDVVVAFEHAAAARQMASGLPMSRVEAQHTTPSCGGQAPTAPQAPAGAEPPASQHAVSDGSEQTRRSGFNDLPDGRPQFGIRVDAGTTPPEPGQAHGADAQAEANAPGTKAPGTNAPGADSPTAAQESATGPSGNAPAADTTAAGPVRDDDSDATDQRKPGEGSGN</sequence>
<organism evidence="4 5">
    <name type="scientific">Arthrobacter halodurans</name>
    <dbReference type="NCBI Taxonomy" id="516699"/>
    <lineage>
        <taxon>Bacteria</taxon>
        <taxon>Bacillati</taxon>
        <taxon>Actinomycetota</taxon>
        <taxon>Actinomycetes</taxon>
        <taxon>Micrococcales</taxon>
        <taxon>Micrococcaceae</taxon>
        <taxon>Arthrobacter</taxon>
    </lineage>
</organism>
<keyword evidence="5" id="KW-1185">Reference proteome</keyword>
<gene>
    <name evidence="4" type="ORF">ACETWP_13535</name>
</gene>